<evidence type="ECO:0000256" key="1">
    <source>
        <dbReference type="SAM" id="Phobius"/>
    </source>
</evidence>
<proteinExistence type="predicted"/>
<keyword evidence="1" id="KW-0472">Membrane</keyword>
<evidence type="ECO:0000313" key="2">
    <source>
        <dbReference type="EMBL" id="AIY40721.1"/>
    </source>
</evidence>
<dbReference type="HOGENOM" id="CLU_049137_0_0_4"/>
<dbReference type="STRING" id="279058.LT85_1563"/>
<accession>A0A0A1F894</accession>
<reference evidence="3" key="1">
    <citation type="journal article" date="2014" name="Soil Biol. Biochem.">
        <title>Structure and function of bacterial communities in ageing soils: Insights from the Mendocino ecological staircase.</title>
        <authorList>
            <person name="Uroz S."/>
            <person name="Tech J.J."/>
            <person name="Sawaya N.A."/>
            <person name="Frey-Klett P."/>
            <person name="Leveau J.H.J."/>
        </authorList>
    </citation>
    <scope>NUCLEOTIDE SEQUENCE [LARGE SCALE GENOMIC DNA]</scope>
    <source>
        <strain evidence="3">Cal35</strain>
    </source>
</reference>
<feature type="transmembrane region" description="Helical" evidence="1">
    <location>
        <begin position="64"/>
        <end position="85"/>
    </location>
</feature>
<keyword evidence="1" id="KW-0812">Transmembrane</keyword>
<keyword evidence="1" id="KW-1133">Transmembrane helix</keyword>
<dbReference type="KEGG" id="care:LT85_1563"/>
<dbReference type="AlphaFoldDB" id="A0A0A1F894"/>
<organism evidence="2 3">
    <name type="scientific">Collimonas arenae</name>
    <dbReference type="NCBI Taxonomy" id="279058"/>
    <lineage>
        <taxon>Bacteria</taxon>
        <taxon>Pseudomonadati</taxon>
        <taxon>Pseudomonadota</taxon>
        <taxon>Betaproteobacteria</taxon>
        <taxon>Burkholderiales</taxon>
        <taxon>Oxalobacteraceae</taxon>
        <taxon>Collimonas</taxon>
    </lineage>
</organism>
<dbReference type="Proteomes" id="UP000030302">
    <property type="component" value="Chromosome"/>
</dbReference>
<dbReference type="EMBL" id="CP009962">
    <property type="protein sequence ID" value="AIY40721.1"/>
    <property type="molecule type" value="Genomic_DNA"/>
</dbReference>
<gene>
    <name evidence="2" type="ORF">LT85_1563</name>
</gene>
<sequence length="450" mass="47220">MAVVAVVQPERTGKYRRAHLNWISLTLIAVVCLQRRPRHTHQELFDQQFHLIEKKMHSFTKKSTCFFATAFAIAIATSPVTAVAAEPVVLNSAVLSPTAAVNANPELVAETPALQTWHEKMKKIGPPAAGCFHASYPSANWEKVTCGPRPTYRSSRPVLPSPVLRSLSREEVKPQTVGNGTDYAAQAAGIIQSATGSFPVVSGVKSEKGVNVLFGGSMSNGTIGANQYTLQLNTDINASSTACAKLGYGSCNVWEQYLYSTDAYTDGTHPMAFIQSWVFPSQADYNSAGCPASAGWDDATDSNGPACVHNSNGISTPQFAISQLANMKLSGSASSTGNDVVTLTVGKDVYADRVSDSTVFAALWWKQAEFTLVGNGGGSQASFNKGSSISVNLAINDGGTHAPTCLGPAGHGSTGETNNLTLGKCTAKAGTAANGSVAATNPYIQFTAAN</sequence>
<evidence type="ECO:0000313" key="3">
    <source>
        <dbReference type="Proteomes" id="UP000030302"/>
    </source>
</evidence>
<keyword evidence="3" id="KW-1185">Reference proteome</keyword>
<protein>
    <submittedName>
        <fullName evidence="2">Uncharacterized protein</fullName>
    </submittedName>
</protein>
<name>A0A0A1F894_9BURK</name>